<gene>
    <name evidence="1" type="ORF">JoomaDRAFT_1416</name>
</gene>
<reference evidence="1 2" key="1">
    <citation type="submission" date="2012-02" db="EMBL/GenBank/DDBJ databases">
        <title>Improved High-Quality Draft genome of Joostella marina DSM 19592.</title>
        <authorList>
            <consortium name="US DOE Joint Genome Institute (JGI-PGF)"/>
            <person name="Lucas S."/>
            <person name="Copeland A."/>
            <person name="Lapidus A."/>
            <person name="Bruce D."/>
            <person name="Goodwin L."/>
            <person name="Pitluck S."/>
            <person name="Peters L."/>
            <person name="Chertkov O."/>
            <person name="Ovchinnikova G."/>
            <person name="Kyrpides N."/>
            <person name="Mavromatis K."/>
            <person name="Detter J.C."/>
            <person name="Han C."/>
            <person name="Land M."/>
            <person name="Hauser L."/>
            <person name="Markowitz V."/>
            <person name="Cheng J.-F."/>
            <person name="Hugenholtz P."/>
            <person name="Woyke T."/>
            <person name="Wu D."/>
            <person name="Tindall B."/>
            <person name="Brambilla E."/>
            <person name="Klenk H.-P."/>
            <person name="Eisen J.A."/>
        </authorList>
    </citation>
    <scope>NUCLEOTIDE SEQUENCE [LARGE SCALE GENOMIC DNA]</scope>
    <source>
        <strain evidence="1 2">DSM 19592</strain>
    </source>
</reference>
<name>I3C488_9FLAO</name>
<dbReference type="HOGENOM" id="CLU_3396975_0_0_10"/>
<organism evidence="1 2">
    <name type="scientific">Galbibacter orientalis DSM 19592</name>
    <dbReference type="NCBI Taxonomy" id="926559"/>
    <lineage>
        <taxon>Bacteria</taxon>
        <taxon>Pseudomonadati</taxon>
        <taxon>Bacteroidota</taxon>
        <taxon>Flavobacteriia</taxon>
        <taxon>Flavobacteriales</taxon>
        <taxon>Flavobacteriaceae</taxon>
        <taxon>Galbibacter</taxon>
    </lineage>
</organism>
<dbReference type="STRING" id="926559.JoomaDRAFT_1416"/>
<accession>I3C488</accession>
<keyword evidence="2" id="KW-1185">Reference proteome</keyword>
<evidence type="ECO:0000313" key="2">
    <source>
        <dbReference type="Proteomes" id="UP000004690"/>
    </source>
</evidence>
<protein>
    <submittedName>
        <fullName evidence="1">Uncharacterized protein</fullName>
    </submittedName>
</protein>
<dbReference type="EMBL" id="JH651379">
    <property type="protein sequence ID" value="EIJ38431.1"/>
    <property type="molecule type" value="Genomic_DNA"/>
</dbReference>
<proteinExistence type="predicted"/>
<evidence type="ECO:0000313" key="1">
    <source>
        <dbReference type="EMBL" id="EIJ38431.1"/>
    </source>
</evidence>
<dbReference type="Proteomes" id="UP000004690">
    <property type="component" value="Unassembled WGS sequence"/>
</dbReference>
<sequence length="31" mass="3784">MIGYNIIMRISMVNRAEYLIFVNYFERTVLL</sequence>
<dbReference type="AlphaFoldDB" id="I3C488"/>